<evidence type="ECO:0000256" key="4">
    <source>
        <dbReference type="ARBA" id="ARBA00023125"/>
    </source>
</evidence>
<dbReference type="SUPFAM" id="SSF52172">
    <property type="entry name" value="CheY-like"/>
    <property type="match status" value="1"/>
</dbReference>
<proteinExistence type="predicted"/>
<dbReference type="PROSITE" id="PS51755">
    <property type="entry name" value="OMPR_PHOB"/>
    <property type="match status" value="1"/>
</dbReference>
<dbReference type="PANTHER" id="PTHR48111:SF1">
    <property type="entry name" value="TWO-COMPONENT RESPONSE REGULATOR ORR33"/>
    <property type="match status" value="1"/>
</dbReference>
<dbReference type="PANTHER" id="PTHR48111">
    <property type="entry name" value="REGULATOR OF RPOS"/>
    <property type="match status" value="1"/>
</dbReference>
<evidence type="ECO:0000256" key="2">
    <source>
        <dbReference type="ARBA" id="ARBA00023012"/>
    </source>
</evidence>
<keyword evidence="3" id="KW-0805">Transcription regulation</keyword>
<dbReference type="EMBL" id="UFSM01000001">
    <property type="protein sequence ID" value="SUU88203.1"/>
    <property type="molecule type" value="Genomic_DNA"/>
</dbReference>
<dbReference type="InterPro" id="IPR001867">
    <property type="entry name" value="OmpR/PhoB-type_DNA-bd"/>
</dbReference>
<dbReference type="AlphaFoldDB" id="A0A380WGS6"/>
<dbReference type="RefSeq" id="WP_115730573.1">
    <property type="nucleotide sequence ID" value="NZ_BAAAVY010000010.1"/>
</dbReference>
<name>A0A380WGS6_AMIAI</name>
<dbReference type="GO" id="GO:0032993">
    <property type="term" value="C:protein-DNA complex"/>
    <property type="evidence" value="ECO:0007669"/>
    <property type="project" value="TreeGrafter"/>
</dbReference>
<feature type="region of interest" description="Disordered" evidence="7">
    <location>
        <begin position="213"/>
        <end position="241"/>
    </location>
</feature>
<accession>A0A380WGS6</accession>
<evidence type="ECO:0000259" key="8">
    <source>
        <dbReference type="PROSITE" id="PS51755"/>
    </source>
</evidence>
<keyword evidence="5" id="KW-0804">Transcription</keyword>
<dbReference type="GO" id="GO:0005829">
    <property type="term" value="C:cytosol"/>
    <property type="evidence" value="ECO:0007669"/>
    <property type="project" value="TreeGrafter"/>
</dbReference>
<dbReference type="Proteomes" id="UP000254701">
    <property type="component" value="Unassembled WGS sequence"/>
</dbReference>
<dbReference type="InterPro" id="IPR036388">
    <property type="entry name" value="WH-like_DNA-bd_sf"/>
</dbReference>
<evidence type="ECO:0000313" key="10">
    <source>
        <dbReference type="Proteomes" id="UP000254701"/>
    </source>
</evidence>
<evidence type="ECO:0000256" key="5">
    <source>
        <dbReference type="ARBA" id="ARBA00023163"/>
    </source>
</evidence>
<evidence type="ECO:0000313" key="9">
    <source>
        <dbReference type="EMBL" id="SUU88203.1"/>
    </source>
</evidence>
<keyword evidence="1" id="KW-0597">Phosphoprotein</keyword>
<dbReference type="InterPro" id="IPR011006">
    <property type="entry name" value="CheY-like_superfamily"/>
</dbReference>
<dbReference type="SMART" id="SM00862">
    <property type="entry name" value="Trans_reg_C"/>
    <property type="match status" value="1"/>
</dbReference>
<dbReference type="Gene3D" id="3.40.50.2300">
    <property type="match status" value="1"/>
</dbReference>
<sequence length="241" mass="26010">MAGRSVVALIAIAEVIASDLTDHLERRGHDVRCAKRLWEAEPLLSAKGIDVVVVGDGVTPAEGRDLLRRFGGEGGPDFVLICRPGELVDKVLALELGAADVVESPLVVRELAARIGGLLTRRGRGTQELVVLENSTVDLRSALVMHSTGEEEQLSPGQIALLKLFLSQPRRVLTRDDIMAAAPAESADAFDRSIDSRIVRLRRKLDTESITTIRGSGYRFDPPTRTAGQEDGTTTPTENPS</sequence>
<feature type="DNA-binding region" description="OmpR/PhoB-type" evidence="6">
    <location>
        <begin position="127"/>
        <end position="222"/>
    </location>
</feature>
<evidence type="ECO:0000256" key="6">
    <source>
        <dbReference type="PROSITE-ProRule" id="PRU01091"/>
    </source>
</evidence>
<dbReference type="InterPro" id="IPR016032">
    <property type="entry name" value="Sig_transdc_resp-reg_C-effctor"/>
</dbReference>
<reference evidence="9 10" key="1">
    <citation type="submission" date="2018-06" db="EMBL/GenBank/DDBJ databases">
        <authorList>
            <consortium name="Pathogen Informatics"/>
            <person name="Doyle S."/>
        </authorList>
    </citation>
    <scope>NUCLEOTIDE SEQUENCE [LARGE SCALE GENOMIC DNA]</scope>
    <source>
        <strain evidence="9 10">NCTC10684</strain>
    </source>
</reference>
<dbReference type="CDD" id="cd00383">
    <property type="entry name" value="trans_reg_C"/>
    <property type="match status" value="1"/>
</dbReference>
<dbReference type="Pfam" id="PF00486">
    <property type="entry name" value="Trans_reg_C"/>
    <property type="match status" value="1"/>
</dbReference>
<dbReference type="GO" id="GO:0000976">
    <property type="term" value="F:transcription cis-regulatory region binding"/>
    <property type="evidence" value="ECO:0007669"/>
    <property type="project" value="TreeGrafter"/>
</dbReference>
<dbReference type="SUPFAM" id="SSF46894">
    <property type="entry name" value="C-terminal effector domain of the bipartite response regulators"/>
    <property type="match status" value="1"/>
</dbReference>
<keyword evidence="2" id="KW-0902">Two-component regulatory system</keyword>
<protein>
    <submittedName>
        <fullName evidence="9">Transcriptional regulatory protein OmpR</fullName>
    </submittedName>
</protein>
<gene>
    <name evidence="9" type="primary">ompR_2</name>
    <name evidence="9" type="ORF">NCTC10684_01411</name>
</gene>
<organism evidence="9 10">
    <name type="scientific">Aminobacter aminovorans</name>
    <name type="common">Chelatobacter heintzii</name>
    <dbReference type="NCBI Taxonomy" id="83263"/>
    <lineage>
        <taxon>Bacteria</taxon>
        <taxon>Pseudomonadati</taxon>
        <taxon>Pseudomonadota</taxon>
        <taxon>Alphaproteobacteria</taxon>
        <taxon>Hyphomicrobiales</taxon>
        <taxon>Phyllobacteriaceae</taxon>
        <taxon>Aminobacter</taxon>
    </lineage>
</organism>
<dbReference type="Gene3D" id="1.10.10.10">
    <property type="entry name" value="Winged helix-like DNA-binding domain superfamily/Winged helix DNA-binding domain"/>
    <property type="match status" value="1"/>
</dbReference>
<dbReference type="GO" id="GO:0006355">
    <property type="term" value="P:regulation of DNA-templated transcription"/>
    <property type="evidence" value="ECO:0007669"/>
    <property type="project" value="InterPro"/>
</dbReference>
<dbReference type="InterPro" id="IPR039420">
    <property type="entry name" value="WalR-like"/>
</dbReference>
<evidence type="ECO:0000256" key="3">
    <source>
        <dbReference type="ARBA" id="ARBA00023015"/>
    </source>
</evidence>
<dbReference type="GO" id="GO:0000156">
    <property type="term" value="F:phosphorelay response regulator activity"/>
    <property type="evidence" value="ECO:0007669"/>
    <property type="project" value="TreeGrafter"/>
</dbReference>
<feature type="domain" description="OmpR/PhoB-type" evidence="8">
    <location>
        <begin position="127"/>
        <end position="222"/>
    </location>
</feature>
<evidence type="ECO:0000256" key="1">
    <source>
        <dbReference type="ARBA" id="ARBA00022553"/>
    </source>
</evidence>
<evidence type="ECO:0000256" key="7">
    <source>
        <dbReference type="SAM" id="MobiDB-lite"/>
    </source>
</evidence>
<dbReference type="OrthoDB" id="9815407at2"/>
<feature type="compositionally biased region" description="Polar residues" evidence="7">
    <location>
        <begin position="231"/>
        <end position="241"/>
    </location>
</feature>
<keyword evidence="4 6" id="KW-0238">DNA-binding</keyword>